<dbReference type="GO" id="GO:0005634">
    <property type="term" value="C:nucleus"/>
    <property type="evidence" value="ECO:0007669"/>
    <property type="project" value="UniProtKB-SubCell"/>
</dbReference>
<dbReference type="PANTHER" id="PTHR15840:SF10">
    <property type="entry name" value="EKC_KEOPS COMPLEX SUBUNIT TPRKB"/>
    <property type="match status" value="1"/>
</dbReference>
<keyword evidence="3" id="KW-0819">tRNA processing</keyword>
<comment type="caution">
    <text evidence="6">The sequence shown here is derived from an EMBL/GenBank/DDBJ whole genome shotgun (WGS) entry which is preliminary data.</text>
</comment>
<sequence>MPEPVETTELRVGEEDIPVYIMTFKDVKNVKELKPMLMDGRINAALVSAKKIVSPFQLLVATNIALHNQLDGTMKTKNINSEIIFSLSPGKQISEAFRSFGAGPGDTAVAAVAVSDRSRLEPLCQALQGTAVPPEQLAQLADEQAVIKQYAVTEQELIVGTLEQAVVSRIASRCAT</sequence>
<dbReference type="GO" id="GO:0005829">
    <property type="term" value="C:cytosol"/>
    <property type="evidence" value="ECO:0007669"/>
    <property type="project" value="TreeGrafter"/>
</dbReference>
<keyword evidence="4 5" id="KW-0539">Nucleus</keyword>
<dbReference type="PANTHER" id="PTHR15840">
    <property type="entry name" value="CGI-121 FAMILY MEMBER"/>
    <property type="match status" value="1"/>
</dbReference>
<comment type="similarity">
    <text evidence="2 5">Belongs to the CGI121/TPRKB family.</text>
</comment>
<evidence type="ECO:0000256" key="3">
    <source>
        <dbReference type="ARBA" id="ARBA00022694"/>
    </source>
</evidence>
<evidence type="ECO:0000313" key="6">
    <source>
        <dbReference type="EMBL" id="KAF0289332.1"/>
    </source>
</evidence>
<dbReference type="InterPro" id="IPR013926">
    <property type="entry name" value="CGI121/TPRKB"/>
</dbReference>
<evidence type="ECO:0000256" key="4">
    <source>
        <dbReference type="ARBA" id="ARBA00023242"/>
    </source>
</evidence>
<dbReference type="GO" id="GO:0002949">
    <property type="term" value="P:tRNA threonylcarbamoyladenosine modification"/>
    <property type="evidence" value="ECO:0007669"/>
    <property type="project" value="TreeGrafter"/>
</dbReference>
<keyword evidence="7" id="KW-1185">Reference proteome</keyword>
<name>A0A6A4VFP3_AMPAM</name>
<dbReference type="SUPFAM" id="SSF143870">
    <property type="entry name" value="PF0523-like"/>
    <property type="match status" value="1"/>
</dbReference>
<gene>
    <name evidence="6" type="primary">tprkb</name>
    <name evidence="6" type="ORF">FJT64_012385</name>
</gene>
<dbReference type="Gene3D" id="3.30.2380.10">
    <property type="entry name" value="CGI121/TPRKB"/>
    <property type="match status" value="1"/>
</dbReference>
<evidence type="ECO:0000256" key="1">
    <source>
        <dbReference type="ARBA" id="ARBA00004123"/>
    </source>
</evidence>
<evidence type="ECO:0000256" key="5">
    <source>
        <dbReference type="RuleBase" id="RU004398"/>
    </source>
</evidence>
<evidence type="ECO:0000313" key="7">
    <source>
        <dbReference type="Proteomes" id="UP000440578"/>
    </source>
</evidence>
<protein>
    <submittedName>
        <fullName evidence="6">EKC/KEOPS complex subunit TPRKB</fullName>
    </submittedName>
</protein>
<reference evidence="6 7" key="1">
    <citation type="submission" date="2019-07" db="EMBL/GenBank/DDBJ databases">
        <title>Draft genome assembly of a fouling barnacle, Amphibalanus amphitrite (Darwin, 1854): The first reference genome for Thecostraca.</title>
        <authorList>
            <person name="Kim W."/>
        </authorList>
    </citation>
    <scope>NUCLEOTIDE SEQUENCE [LARGE SCALE GENOMIC DNA]</scope>
    <source>
        <strain evidence="6">SNU_AA5</strain>
        <tissue evidence="6">Soma without cirri and trophi</tissue>
    </source>
</reference>
<dbReference type="AlphaFoldDB" id="A0A6A4VFP3"/>
<comment type="subcellular location">
    <subcellularLocation>
        <location evidence="1">Nucleus</location>
    </subcellularLocation>
</comment>
<dbReference type="OrthoDB" id="329139at2759"/>
<dbReference type="Proteomes" id="UP000440578">
    <property type="component" value="Unassembled WGS sequence"/>
</dbReference>
<organism evidence="6 7">
    <name type="scientific">Amphibalanus amphitrite</name>
    <name type="common">Striped barnacle</name>
    <name type="synonym">Balanus amphitrite</name>
    <dbReference type="NCBI Taxonomy" id="1232801"/>
    <lineage>
        <taxon>Eukaryota</taxon>
        <taxon>Metazoa</taxon>
        <taxon>Ecdysozoa</taxon>
        <taxon>Arthropoda</taxon>
        <taxon>Crustacea</taxon>
        <taxon>Multicrustacea</taxon>
        <taxon>Cirripedia</taxon>
        <taxon>Thoracica</taxon>
        <taxon>Thoracicalcarea</taxon>
        <taxon>Balanomorpha</taxon>
        <taxon>Balanoidea</taxon>
        <taxon>Balanidae</taxon>
        <taxon>Amphibalaninae</taxon>
        <taxon>Amphibalanus</taxon>
    </lineage>
</organism>
<accession>A0A6A4VFP3</accession>
<evidence type="ECO:0000256" key="2">
    <source>
        <dbReference type="ARBA" id="ARBA00005546"/>
    </source>
</evidence>
<dbReference type="GO" id="GO:0000408">
    <property type="term" value="C:EKC/KEOPS complex"/>
    <property type="evidence" value="ECO:0007669"/>
    <property type="project" value="TreeGrafter"/>
</dbReference>
<dbReference type="EMBL" id="VIIS01002036">
    <property type="protein sequence ID" value="KAF0289332.1"/>
    <property type="molecule type" value="Genomic_DNA"/>
</dbReference>
<dbReference type="NCBIfam" id="NF011465">
    <property type="entry name" value="PRK14886.1-1"/>
    <property type="match status" value="1"/>
</dbReference>
<proteinExistence type="inferred from homology"/>
<dbReference type="InterPro" id="IPR036504">
    <property type="entry name" value="CGI121/TPRKB_sf"/>
</dbReference>
<dbReference type="Pfam" id="PF08617">
    <property type="entry name" value="CGI-121"/>
    <property type="match status" value="1"/>
</dbReference>